<dbReference type="GO" id="GO:0000166">
    <property type="term" value="F:nucleotide binding"/>
    <property type="evidence" value="ECO:0007669"/>
    <property type="project" value="InterPro"/>
</dbReference>
<feature type="domain" description="GFO/IDH/MocA-like oxidoreductase" evidence="4">
    <location>
        <begin position="134"/>
        <end position="253"/>
    </location>
</feature>
<dbReference type="PANTHER" id="PTHR43708:SF5">
    <property type="entry name" value="CONSERVED EXPRESSED OXIDOREDUCTASE (EUROFUNG)-RELATED"/>
    <property type="match status" value="1"/>
</dbReference>
<dbReference type="PANTHER" id="PTHR43708">
    <property type="entry name" value="CONSERVED EXPRESSED OXIDOREDUCTASE (EUROFUNG)"/>
    <property type="match status" value="1"/>
</dbReference>
<keyword evidence="2 5" id="KW-0560">Oxidoreductase</keyword>
<name>A0A2K4ZPL9_9FIRM</name>
<dbReference type="InterPro" id="IPR051317">
    <property type="entry name" value="Gfo/Idh/MocA_oxidoreduct"/>
</dbReference>
<dbReference type="RefSeq" id="WP_103242363.1">
    <property type="nucleotide sequence ID" value="NZ_JANJZD010000054.1"/>
</dbReference>
<sequence>MKRLQVAIIGQGRSGRDIHGAFLKSEANLYFQVAAVVETDEARRRRAAAEYPGARCYGDYRELFGQTDIDLVVNASYSEMHYAITKDLLEHHFHVLVEKPFARNYYECCDLINTASRNGVRLAVFQQTFFAPYYLAAKELCESGKLGEIRQVSIRFNNFARRWDWQTLQKKLGGSVYNTGPHPLGIALGLLGFDDNLQVVFSKLDRVLTSGDAEDYAKILLTAPGKPVVDVEINSTDAFHEYAIKLQGSLGTYRSTYQKYQMKYILAGENPEQPVIEESLEDENGLPAYCSEKLNLHEEEGTYDGTAFDAGTRGLYEDLYLALTEGKPLTVTCEDVAKIVRVIEYVHAQNPLDVKY</sequence>
<evidence type="ECO:0000256" key="2">
    <source>
        <dbReference type="ARBA" id="ARBA00023002"/>
    </source>
</evidence>
<dbReference type="EMBL" id="OFSM01000049">
    <property type="protein sequence ID" value="SOY32417.1"/>
    <property type="molecule type" value="Genomic_DNA"/>
</dbReference>
<dbReference type="Pfam" id="PF22725">
    <property type="entry name" value="GFO_IDH_MocA_C3"/>
    <property type="match status" value="1"/>
</dbReference>
<dbReference type="Pfam" id="PF01408">
    <property type="entry name" value="GFO_IDH_MocA"/>
    <property type="match status" value="1"/>
</dbReference>
<feature type="domain" description="Gfo/Idh/MocA-like oxidoreductase N-terminal" evidence="3">
    <location>
        <begin position="5"/>
        <end position="124"/>
    </location>
</feature>
<dbReference type="Gene3D" id="3.40.50.720">
    <property type="entry name" value="NAD(P)-binding Rossmann-like Domain"/>
    <property type="match status" value="1"/>
</dbReference>
<proteinExistence type="inferred from homology"/>
<dbReference type="InterPro" id="IPR000683">
    <property type="entry name" value="Gfo/Idh/MocA-like_OxRdtase_N"/>
</dbReference>
<dbReference type="AlphaFoldDB" id="A0A2K4ZPL9"/>
<comment type="similarity">
    <text evidence="1">Belongs to the Gfo/Idh/MocA family.</text>
</comment>
<reference evidence="5 6" key="1">
    <citation type="submission" date="2018-01" db="EMBL/GenBank/DDBJ databases">
        <authorList>
            <person name="Gaut B.S."/>
            <person name="Morton B.R."/>
            <person name="Clegg M.T."/>
            <person name="Duvall M.R."/>
        </authorList>
    </citation>
    <scope>NUCLEOTIDE SEQUENCE [LARGE SCALE GENOMIC DNA]</scope>
    <source>
        <strain evidence="5">GP69</strain>
    </source>
</reference>
<evidence type="ECO:0000259" key="3">
    <source>
        <dbReference type="Pfam" id="PF01408"/>
    </source>
</evidence>
<dbReference type="InterPro" id="IPR055170">
    <property type="entry name" value="GFO_IDH_MocA-like_dom"/>
</dbReference>
<organism evidence="5 6">
    <name type="scientific">Acetatifactor muris</name>
    <dbReference type="NCBI Taxonomy" id="879566"/>
    <lineage>
        <taxon>Bacteria</taxon>
        <taxon>Bacillati</taxon>
        <taxon>Bacillota</taxon>
        <taxon>Clostridia</taxon>
        <taxon>Lachnospirales</taxon>
        <taxon>Lachnospiraceae</taxon>
        <taxon>Acetatifactor</taxon>
    </lineage>
</organism>
<dbReference type="Gene3D" id="3.30.360.10">
    <property type="entry name" value="Dihydrodipicolinate Reductase, domain 2"/>
    <property type="match status" value="1"/>
</dbReference>
<keyword evidence="6" id="KW-1185">Reference proteome</keyword>
<protein>
    <submittedName>
        <fullName evidence="5">Putative oxidoreductase YdgJ</fullName>
        <ecNumber evidence="5">1.-.-.-</ecNumber>
    </submittedName>
</protein>
<dbReference type="GO" id="GO:0016491">
    <property type="term" value="F:oxidoreductase activity"/>
    <property type="evidence" value="ECO:0007669"/>
    <property type="project" value="UniProtKB-KW"/>
</dbReference>
<evidence type="ECO:0000259" key="4">
    <source>
        <dbReference type="Pfam" id="PF22725"/>
    </source>
</evidence>
<dbReference type="SUPFAM" id="SSF55347">
    <property type="entry name" value="Glyceraldehyde-3-phosphate dehydrogenase-like, C-terminal domain"/>
    <property type="match status" value="1"/>
</dbReference>
<accession>A0A2K4ZPL9</accession>
<dbReference type="OrthoDB" id="9815825at2"/>
<evidence type="ECO:0000313" key="6">
    <source>
        <dbReference type="Proteomes" id="UP000236311"/>
    </source>
</evidence>
<evidence type="ECO:0000256" key="1">
    <source>
        <dbReference type="ARBA" id="ARBA00010928"/>
    </source>
</evidence>
<dbReference type="SUPFAM" id="SSF51735">
    <property type="entry name" value="NAD(P)-binding Rossmann-fold domains"/>
    <property type="match status" value="1"/>
</dbReference>
<dbReference type="Proteomes" id="UP000236311">
    <property type="component" value="Unassembled WGS sequence"/>
</dbReference>
<dbReference type="InterPro" id="IPR036291">
    <property type="entry name" value="NAD(P)-bd_dom_sf"/>
</dbReference>
<evidence type="ECO:0000313" key="5">
    <source>
        <dbReference type="EMBL" id="SOY32417.1"/>
    </source>
</evidence>
<dbReference type="EC" id="1.-.-.-" evidence="5"/>
<gene>
    <name evidence="5" type="primary">ydgJ_2</name>
    <name evidence="5" type="ORF">AMURIS_05176</name>
</gene>